<dbReference type="InterPro" id="IPR011519">
    <property type="entry name" value="UnbV_ASPIC"/>
</dbReference>
<feature type="domain" description="ASPIC/UnbV" evidence="3">
    <location>
        <begin position="542"/>
        <end position="605"/>
    </location>
</feature>
<dbReference type="Pfam" id="PF13517">
    <property type="entry name" value="FG-GAP_3"/>
    <property type="match status" value="5"/>
</dbReference>
<reference evidence="4 5" key="1">
    <citation type="submission" date="2020-08" db="EMBL/GenBank/DDBJ databases">
        <title>Genomic Encyclopedia of Type Strains, Phase IV (KMG-IV): sequencing the most valuable type-strain genomes for metagenomic binning, comparative biology and taxonomic classification.</title>
        <authorList>
            <person name="Goeker M."/>
        </authorList>
    </citation>
    <scope>NUCLEOTIDE SEQUENCE [LARGE SCALE GENOMIC DNA]</scope>
    <source>
        <strain evidence="4 5">DSM 105137</strain>
    </source>
</reference>
<dbReference type="AlphaFoldDB" id="A0A840EA61"/>
<dbReference type="EMBL" id="JACIFF010000002">
    <property type="protein sequence ID" value="MBB4078699.1"/>
    <property type="molecule type" value="Genomic_DNA"/>
</dbReference>
<keyword evidence="5" id="KW-1185">Reference proteome</keyword>
<dbReference type="InterPro" id="IPR013517">
    <property type="entry name" value="FG-GAP"/>
</dbReference>
<sequence length="1121" mass="123704">MPILRSWSIVPLVLAVSAIGLYTGCRPSSDAYTSPEAPLFSTLTARETGIDFINEVTDGEGYNVLSYRNFYNGAGVAIADLNGDGMNDLYFTANQGPNRLYLNRGDWKFEEVEGGAAGAMSWSTGVSAVDVNADGRIDLYVCNSGDPAGQHRSNELFINQGNDDRGIPIFREAAVEYGLDDQGFSTHAAWFDYDKDGDLDVYLLNNSYLNPQVIDPSGDNRSRRDPEGGDKLFRNDSAPGGQPHFTDVSEEAGIYGSRIGFGLGSGLGDFNGDNWTDLYISNDFWERDYLYINQRDGTFREELIDRIDHVSISSMGSDVGDLDNDGDMDIFSTDMLAADNQRLKASTVFDTYTSAGIRYEANYHHQILQNCLQVNDGTANFSEVAHFAGVSATDWSWGALIFDMDLDGRKDIFVANGIYRDIMDLDFSDFIDDKDRVKQMVIDKGRYDWRDFVNLMPHNDQPNYAFLNRGDLRFENRSYELGLGEPSFSNGAAYGDLDGDGDLDLIVNNLNQPPLVYRNGAREAGQHSLVVRLQGPSTNPLGIGATARLITANQTQVLEQYPTRGFLSTVGPELIFGVGADENPTQLEVRWPDGRVSRVDHPTVDGVTVVDHAGSIDAEIVPPAVEDQTLFVAADAFDVPPTHEEPFFNDFDHERLLLRKLSDPGPKIVKGDVNGDGREDFLLLGSANDPDKLYFQEADGSFRRVANASLEQSAPFESSCGAFFDADGDGDVDLLVGNGGNELARGFDAYVVRYYENLDGTLVYNPVMAPQAGGEISCIVPEDIDLDGDIDLFIGGRAVPGNYGLVPQSFLFIREGSQWVNSTPRDIATAGMVTDAVWSDLNSDGRPDLIMVGDWMPVTVAFMLNDAKISSIFEVPNSSGWYNAIAAADLDGDGLEDLVVGNWGLNSKFRASAERPLRLLTKDFDQNDKSEFIIEWYPPADARRYPFAQKKQLHEQLPGLRKKTLKYEDYARATYETLFTEEERQGVIERGAQQLQSCVIWNKGEGKVITEPLPWQAQLNPQFTIAIGDVNGDDRPDLWLGGNIYGLSPQVGRADAGRGTLLLNAGDRQWEYVEPTRAGINLQGQVRDAQWLDLANGGQTLLIARNDAELKAFRINKQTSR</sequence>
<dbReference type="Gene3D" id="2.130.10.130">
    <property type="entry name" value="Integrin alpha, N-terminal"/>
    <property type="match status" value="3"/>
</dbReference>
<feature type="compositionally biased region" description="Basic and acidic residues" evidence="2">
    <location>
        <begin position="218"/>
        <end position="234"/>
    </location>
</feature>
<dbReference type="SUPFAM" id="SSF69318">
    <property type="entry name" value="Integrin alpha N-terminal domain"/>
    <property type="match status" value="3"/>
</dbReference>
<dbReference type="InterPro" id="IPR028994">
    <property type="entry name" value="Integrin_alpha_N"/>
</dbReference>
<dbReference type="Proteomes" id="UP000576209">
    <property type="component" value="Unassembled WGS sequence"/>
</dbReference>
<evidence type="ECO:0000259" key="3">
    <source>
        <dbReference type="Pfam" id="PF07593"/>
    </source>
</evidence>
<dbReference type="PANTHER" id="PTHR16026">
    <property type="entry name" value="CARTILAGE ACIDIC PROTEIN 1"/>
    <property type="match status" value="1"/>
</dbReference>
<proteinExistence type="predicted"/>
<name>A0A840EA61_9BACT</name>
<keyword evidence="1" id="KW-0732">Signal</keyword>
<dbReference type="PANTHER" id="PTHR16026:SF0">
    <property type="entry name" value="CARTILAGE ACIDIC PROTEIN 1"/>
    <property type="match status" value="1"/>
</dbReference>
<evidence type="ECO:0000313" key="5">
    <source>
        <dbReference type="Proteomes" id="UP000576209"/>
    </source>
</evidence>
<dbReference type="InterPro" id="IPR027039">
    <property type="entry name" value="Crtac1"/>
</dbReference>
<feature type="region of interest" description="Disordered" evidence="2">
    <location>
        <begin position="213"/>
        <end position="248"/>
    </location>
</feature>
<protein>
    <recommendedName>
        <fullName evidence="3">ASPIC/UnbV domain-containing protein</fullName>
    </recommendedName>
</protein>
<dbReference type="Pfam" id="PF07593">
    <property type="entry name" value="UnbV_ASPIC"/>
    <property type="match status" value="1"/>
</dbReference>
<evidence type="ECO:0000313" key="4">
    <source>
        <dbReference type="EMBL" id="MBB4078699.1"/>
    </source>
</evidence>
<gene>
    <name evidence="4" type="ORF">GGR28_001312</name>
</gene>
<comment type="caution">
    <text evidence="4">The sequence shown here is derived from an EMBL/GenBank/DDBJ whole genome shotgun (WGS) entry which is preliminary data.</text>
</comment>
<dbReference type="RefSeq" id="WP_183494932.1">
    <property type="nucleotide sequence ID" value="NZ_JACIFF010000002.1"/>
</dbReference>
<accession>A0A840EA61</accession>
<evidence type="ECO:0000256" key="2">
    <source>
        <dbReference type="SAM" id="MobiDB-lite"/>
    </source>
</evidence>
<evidence type="ECO:0000256" key="1">
    <source>
        <dbReference type="ARBA" id="ARBA00022729"/>
    </source>
</evidence>
<organism evidence="4 5">
    <name type="scientific">Neolewinella aquimaris</name>
    <dbReference type="NCBI Taxonomy" id="1835722"/>
    <lineage>
        <taxon>Bacteria</taxon>
        <taxon>Pseudomonadati</taxon>
        <taxon>Bacteroidota</taxon>
        <taxon>Saprospiria</taxon>
        <taxon>Saprospirales</taxon>
        <taxon>Lewinellaceae</taxon>
        <taxon>Neolewinella</taxon>
    </lineage>
</organism>